<gene>
    <name evidence="2" type="ORF">DM484_02190</name>
</gene>
<dbReference type="GO" id="GO:0009035">
    <property type="term" value="F:type I site-specific deoxyribonuclease activity"/>
    <property type="evidence" value="ECO:0007669"/>
    <property type="project" value="UniProtKB-EC"/>
</dbReference>
<evidence type="ECO:0000313" key="2">
    <source>
        <dbReference type="EMBL" id="PZN84794.1"/>
    </source>
</evidence>
<evidence type="ECO:0000313" key="3">
    <source>
        <dbReference type="Proteomes" id="UP000249396"/>
    </source>
</evidence>
<dbReference type="EMBL" id="QJPH01000143">
    <property type="protein sequence ID" value="PZN84794.1"/>
    <property type="molecule type" value="Genomic_DNA"/>
</dbReference>
<dbReference type="GO" id="GO:0009307">
    <property type="term" value="P:DNA restriction-modification system"/>
    <property type="evidence" value="ECO:0007669"/>
    <property type="project" value="UniProtKB-KW"/>
</dbReference>
<proteinExistence type="predicted"/>
<dbReference type="PANTHER" id="PTHR42927">
    <property type="entry name" value="HELICASE SUPERFAMILY 1 AND 2 DOMAIN-CONTAINING PROTEIN"/>
    <property type="match status" value="1"/>
</dbReference>
<keyword evidence="2" id="KW-0378">Hydrolase</keyword>
<dbReference type="Pfam" id="PF18766">
    <property type="entry name" value="SWI2_SNF2"/>
    <property type="match status" value="1"/>
</dbReference>
<dbReference type="SUPFAM" id="SSF52540">
    <property type="entry name" value="P-loop containing nucleoside triphosphate hydrolases"/>
    <property type="match status" value="1"/>
</dbReference>
<dbReference type="Pfam" id="PF04313">
    <property type="entry name" value="HSDR_N"/>
    <property type="match status" value="1"/>
</dbReference>
<dbReference type="InterPro" id="IPR007409">
    <property type="entry name" value="Restrct_endonuc_type1_HsdR_N"/>
</dbReference>
<keyword evidence="2" id="KW-0255">Endonuclease</keyword>
<organism evidence="2 3">
    <name type="scientific">Candidatus Methylumidiphilus alinenensis</name>
    <dbReference type="NCBI Taxonomy" id="2202197"/>
    <lineage>
        <taxon>Bacteria</taxon>
        <taxon>Pseudomonadati</taxon>
        <taxon>Pseudomonadota</taxon>
        <taxon>Gammaproteobacteria</taxon>
        <taxon>Methylococcales</taxon>
        <taxon>Candidatus Methylumidiphilus</taxon>
    </lineage>
</organism>
<dbReference type="GO" id="GO:0005524">
    <property type="term" value="F:ATP binding"/>
    <property type="evidence" value="ECO:0007669"/>
    <property type="project" value="UniProtKB-KW"/>
</dbReference>
<comment type="caution">
    <text evidence="2">The sequence shown here is derived from an EMBL/GenBank/DDBJ whole genome shotgun (WGS) entry which is preliminary data.</text>
</comment>
<dbReference type="InterPro" id="IPR040980">
    <property type="entry name" value="SWI2_SNF2"/>
</dbReference>
<dbReference type="Gene3D" id="3.90.1570.50">
    <property type="match status" value="1"/>
</dbReference>
<accession>A0A2W4TK83</accession>
<name>A0A2W4TK83_9GAMM</name>
<sequence>MQQTHHECKLEQHIVGQLESAGWLVGDSAHYDPARALYPEDVLAWLNESQPEVWDRLHRLHGANTETALLDALRKALDSKDGGTVAVLRRGFSLAGGGASQVGAGNLQMSQALPEDGRNEQVLKRYAANRLRVVAQLRYSLESGNSIDLVFFINGIAVATVELKTDFTQSVDAAMLQYRQDRPLKNENTGRVEPLLAFKHGAVVHFAMSDSDIRMTTRLAGESTVFLPFNQGNDGAAGNPLSNIGGYPVSYFWQRVLVRDNWLRIFHRFVVLEKKPAEDASGRPYTKETQLFPRFHQWEGVGKIVEAVRLEGVGQPYLIQHSAGSGKTHTISWTAHELIRLRRPDGEPYFHSVIVVTDRTVLDQQLQEAIVQIEHQTGVVCAIDKQKSGKPKSQRLAEAMLSGAPIIVVTLQTFPYAQNLILSEKNLRDRRFAILIDEAHSSTGGSTADDLRYVLTGQSEEEWEKLSKEERLSVWQSSRQRPGNASYFAFTATPKHSTLSLFGRPKNPSLPPSAINPPVPFHLYTMQQAIEEGFILDVLQNYIHYELALRIGTADADKRVDEKSGKRALAKWLSLNPTNIAKKTELAVEHFRTKVAHLLGGKAKAMIVAPSRAAAVKYKLELERYCAVKEYVGIHALVAFSGDVPNKELNESGYAETHLFNESNMNPGLKGRDLRKVFDTQEYQLLIVANKFQTGFDQPKLVAMYLDKKITGVEAVQTLSRLNRIYPGKDNPFVIDFVNKPEEILAAFKMFYRDAQVSDVQNPAIVYDIKQRLDGMLLYTSAEVVAFGAAIVDKPTHQKLYALTQPATDRFNAKFKELDGVIRKWEKAYAEAKTSDDELGMKQADAQRAEYAKALDELMIFKESLAKFVRVYEYVAQLVDFGDPALEEFASFARLLRKRLKGIAPEQVDLEGLKLTHYKLNRDKTLGGVADGGNKPYQLTPITDNGLREAHDLGKKYISELIERLNRLFGKDISDKDKVAFVIHVSEKLRDDPAVMAQVQNNPLEQALKAKLPDAAIKAIVEAMVTHKQMAERLLSDDDTRETFMSVLYDMLKQDVSADLLRAARE</sequence>
<evidence type="ECO:0000259" key="1">
    <source>
        <dbReference type="PROSITE" id="PS51192"/>
    </source>
</evidence>
<feature type="domain" description="Helicase ATP-binding" evidence="1">
    <location>
        <begin position="308"/>
        <end position="512"/>
    </location>
</feature>
<dbReference type="AlphaFoldDB" id="A0A2W4TK83"/>
<dbReference type="Gene3D" id="3.40.50.300">
    <property type="entry name" value="P-loop containing nucleotide triphosphate hydrolases"/>
    <property type="match status" value="2"/>
</dbReference>
<dbReference type="InterPro" id="IPR055180">
    <property type="entry name" value="HsdR_RecA-like_helicase_dom_2"/>
</dbReference>
<dbReference type="GO" id="GO:0003677">
    <property type="term" value="F:DNA binding"/>
    <property type="evidence" value="ECO:0007669"/>
    <property type="project" value="UniProtKB-KW"/>
</dbReference>
<keyword evidence="2" id="KW-0540">Nuclease</keyword>
<reference evidence="2 3" key="1">
    <citation type="journal article" date="2018" name="Aquat. Microb. Ecol.">
        <title>Gammaproteobacterial methanotrophs dominate.</title>
        <authorList>
            <person name="Rissanen A.J."/>
            <person name="Saarenheimo J."/>
            <person name="Tiirola M."/>
            <person name="Peura S."/>
            <person name="Aalto S.L."/>
            <person name="Karvinen A."/>
            <person name="Nykanen H."/>
        </authorList>
    </citation>
    <scope>NUCLEOTIDE SEQUENCE [LARGE SCALE GENOMIC DNA]</scope>
    <source>
        <strain evidence="2">AMbin10</strain>
    </source>
</reference>
<dbReference type="InterPro" id="IPR027417">
    <property type="entry name" value="P-loop_NTPase"/>
</dbReference>
<protein>
    <submittedName>
        <fullName evidence="2">Type I restriction endonuclease subunit R</fullName>
    </submittedName>
</protein>
<dbReference type="Pfam" id="PF22679">
    <property type="entry name" value="T1R_D3-like"/>
    <property type="match status" value="1"/>
</dbReference>
<dbReference type="SMART" id="SM00487">
    <property type="entry name" value="DEXDc"/>
    <property type="match status" value="1"/>
</dbReference>
<dbReference type="Proteomes" id="UP000249396">
    <property type="component" value="Unassembled WGS sequence"/>
</dbReference>
<dbReference type="InterPro" id="IPR014001">
    <property type="entry name" value="Helicase_ATP-bd"/>
</dbReference>
<dbReference type="PANTHER" id="PTHR42927:SF1">
    <property type="entry name" value="HELICASE SUPERFAMILY 1 AND 2 DOMAIN-CONTAINING PROTEIN"/>
    <property type="match status" value="1"/>
</dbReference>
<dbReference type="PROSITE" id="PS51192">
    <property type="entry name" value="HELICASE_ATP_BIND_1"/>
    <property type="match status" value="1"/>
</dbReference>